<evidence type="ECO:0000313" key="1">
    <source>
        <dbReference type="EMBL" id="KRN15509.1"/>
    </source>
</evidence>
<comment type="caution">
    <text evidence="1">The sequence shown here is derived from an EMBL/GenBank/DDBJ whole genome shotgun (WGS) entry which is preliminary data.</text>
</comment>
<protein>
    <submittedName>
        <fullName evidence="1">Uncharacterized protein</fullName>
    </submittedName>
</protein>
<dbReference type="PATRIC" id="fig|1423804.4.peg.3068"/>
<dbReference type="EMBL" id="AYZM01000178">
    <property type="protein sequence ID" value="KRN15509.1"/>
    <property type="molecule type" value="Genomic_DNA"/>
</dbReference>
<sequence>MKAIHLSQRNYQIIELLTSAKMTLNAVQNDASNVTTETVIHALGQQQAAIISALALVTESIKLATLNTQLADSLHGDLSDNQEANK</sequence>
<evidence type="ECO:0000313" key="2">
    <source>
        <dbReference type="Proteomes" id="UP000051442"/>
    </source>
</evidence>
<dbReference type="AlphaFoldDB" id="A0A0R2ENI9"/>
<keyword evidence="2" id="KW-1185">Reference proteome</keyword>
<accession>A0A0R2ENI9</accession>
<organism evidence="1 2">
    <name type="scientific">Secundilactobacillus similis DSM 23365 = JCM 2765</name>
    <dbReference type="NCBI Taxonomy" id="1423804"/>
    <lineage>
        <taxon>Bacteria</taxon>
        <taxon>Bacillati</taxon>
        <taxon>Bacillota</taxon>
        <taxon>Bacilli</taxon>
        <taxon>Lactobacillales</taxon>
        <taxon>Lactobacillaceae</taxon>
        <taxon>Secundilactobacillus</taxon>
    </lineage>
</organism>
<dbReference type="Proteomes" id="UP000051442">
    <property type="component" value="Unassembled WGS sequence"/>
</dbReference>
<dbReference type="STRING" id="1423804.FD14_GL002848"/>
<gene>
    <name evidence="1" type="ORF">FD14_GL002848</name>
</gene>
<reference evidence="1 2" key="1">
    <citation type="journal article" date="2015" name="Genome Announc.">
        <title>Expanding the biotechnology potential of lactobacilli through comparative genomics of 213 strains and associated genera.</title>
        <authorList>
            <person name="Sun Z."/>
            <person name="Harris H.M."/>
            <person name="McCann A."/>
            <person name="Guo C."/>
            <person name="Argimon S."/>
            <person name="Zhang W."/>
            <person name="Yang X."/>
            <person name="Jeffery I.B."/>
            <person name="Cooney J.C."/>
            <person name="Kagawa T.F."/>
            <person name="Liu W."/>
            <person name="Song Y."/>
            <person name="Salvetti E."/>
            <person name="Wrobel A."/>
            <person name="Rasinkangas P."/>
            <person name="Parkhill J."/>
            <person name="Rea M.C."/>
            <person name="O'Sullivan O."/>
            <person name="Ritari J."/>
            <person name="Douillard F.P."/>
            <person name="Paul Ross R."/>
            <person name="Yang R."/>
            <person name="Briner A.E."/>
            <person name="Felis G.E."/>
            <person name="de Vos W.M."/>
            <person name="Barrangou R."/>
            <person name="Klaenhammer T.R."/>
            <person name="Caufield P.W."/>
            <person name="Cui Y."/>
            <person name="Zhang H."/>
            <person name="O'Toole P.W."/>
        </authorList>
    </citation>
    <scope>NUCLEOTIDE SEQUENCE [LARGE SCALE GENOMIC DNA]</scope>
    <source>
        <strain evidence="1 2">DSM 23365</strain>
    </source>
</reference>
<name>A0A0R2ENI9_9LACO</name>
<proteinExistence type="predicted"/>